<dbReference type="GO" id="GO:0003700">
    <property type="term" value="F:DNA-binding transcription factor activity"/>
    <property type="evidence" value="ECO:0007669"/>
    <property type="project" value="InterPro"/>
</dbReference>
<evidence type="ECO:0000259" key="9">
    <source>
        <dbReference type="PROSITE" id="PS50039"/>
    </source>
</evidence>
<evidence type="ECO:0000256" key="2">
    <source>
        <dbReference type="ARBA" id="ARBA00023015"/>
    </source>
</evidence>
<protein>
    <submittedName>
        <fullName evidence="10">Forkhead box protein H1-like protein</fullName>
    </submittedName>
</protein>
<feature type="region of interest" description="Disordered" evidence="8">
    <location>
        <begin position="466"/>
        <end position="487"/>
    </location>
</feature>
<dbReference type="GO" id="GO:0046332">
    <property type="term" value="F:SMAD binding"/>
    <property type="evidence" value="ECO:0007669"/>
    <property type="project" value="UniProtKB-ARBA"/>
</dbReference>
<keyword evidence="5" id="KW-0804">Transcription</keyword>
<accession>Q676D6</accession>
<gene>
    <name evidence="10" type="ORF">002-21</name>
</gene>
<dbReference type="PROSITE" id="PS00658">
    <property type="entry name" value="FORK_HEAD_2"/>
    <property type="match status" value="2"/>
</dbReference>
<dbReference type="SMART" id="SM00339">
    <property type="entry name" value="FH"/>
    <property type="match status" value="2"/>
</dbReference>
<dbReference type="PRINTS" id="PR00053">
    <property type="entry name" value="FORKHEAD"/>
</dbReference>
<feature type="domain" description="Fork-head" evidence="9">
    <location>
        <begin position="491"/>
        <end position="579"/>
    </location>
</feature>
<evidence type="ECO:0000256" key="7">
    <source>
        <dbReference type="PROSITE-ProRule" id="PRU00089"/>
    </source>
</evidence>
<dbReference type="GO" id="GO:0005634">
    <property type="term" value="C:nucleus"/>
    <property type="evidence" value="ECO:0007669"/>
    <property type="project" value="UniProtKB-SubCell"/>
</dbReference>
<feature type="domain" description="Fork-head" evidence="9">
    <location>
        <begin position="14"/>
        <end position="107"/>
    </location>
</feature>
<feature type="region of interest" description="Disordered" evidence="8">
    <location>
        <begin position="385"/>
        <end position="404"/>
    </location>
</feature>
<proteinExistence type="predicted"/>
<dbReference type="InterPro" id="IPR030456">
    <property type="entry name" value="TF_fork_head_CS_2"/>
</dbReference>
<keyword evidence="6 7" id="KW-0539">Nucleus</keyword>
<dbReference type="InterPro" id="IPR052327">
    <property type="entry name" value="Activin_resp_transcr_regulator"/>
</dbReference>
<evidence type="ECO:0000313" key="10">
    <source>
        <dbReference type="EMBL" id="AAS21341.1"/>
    </source>
</evidence>
<evidence type="ECO:0000256" key="8">
    <source>
        <dbReference type="SAM" id="MobiDB-lite"/>
    </source>
</evidence>
<dbReference type="GO" id="GO:0006357">
    <property type="term" value="P:regulation of transcription by RNA polymerase II"/>
    <property type="evidence" value="ECO:0007669"/>
    <property type="project" value="UniProtKB-ARBA"/>
</dbReference>
<dbReference type="CDD" id="cd20022">
    <property type="entry name" value="FH_FOXH"/>
    <property type="match status" value="2"/>
</dbReference>
<keyword evidence="3 7" id="KW-0238">DNA-binding</keyword>
<dbReference type="EMBL" id="AY449458">
    <property type="protein sequence ID" value="AAS21341.1"/>
    <property type="molecule type" value="Genomic_DNA"/>
</dbReference>
<dbReference type="InterPro" id="IPR018122">
    <property type="entry name" value="TF_fork_head_CS_1"/>
</dbReference>
<dbReference type="PANTHER" id="PTHR47316:SF1">
    <property type="entry name" value="FORKHEAD BOX PROTEIN H1"/>
    <property type="match status" value="1"/>
</dbReference>
<keyword evidence="4" id="KW-0010">Activator</keyword>
<evidence type="ECO:0000256" key="4">
    <source>
        <dbReference type="ARBA" id="ARBA00023159"/>
    </source>
</evidence>
<dbReference type="PANTHER" id="PTHR47316">
    <property type="entry name" value="FORKHEAD BOX PROTEIN H1"/>
    <property type="match status" value="1"/>
</dbReference>
<dbReference type="InterPro" id="IPR047511">
    <property type="entry name" value="FH_FOXH1"/>
</dbReference>
<sequence length="664" mass="75927">MTRLNILLSIRLDKPPFTYVALTALAIQSSPLKRLRLSEILKRICEMFPFFKTSYAGWKDSIRHNLSNNNCFILDLKDPRRTNTKGNYWRVDVEKIFEDKLRRQNTSVSRNVQAGFTYASDLQDVFFMKTGKIRRKTAIELTVSTGITPLLLQQISDMPGETLEFFSEDDAPTIQEVIETLKSDENSSNFAISPFRKRKSPFNQTPEIPSMPPQSLLPQYLSSFNPFSSPLFQQYLPQVKSSEPVYASFNQKPPFTTAALTIFAFMASKQESVTGWHLAEKIRNYFPYWNERTKLCSLLLQITAALTNLPAIFYQDRSKIAHWRLNSDGLNANSVILNKIRAEDLEDVFVDNLLDVIHEFESSLSSMSPTNIFKLLMRRKSLDQSFSDDENSTSTESSPSKMPRLASDIVNSISSSQLDVHVSNARQSLPLFRPNFFQNSLYLNYYSPYQSILPLMASRFGVPQKPPRQMPVPISPPVSKEEDKKYTRHAKPPYSYSSIVMIALLTEPSRALPLREIVRRISTLFPFFRGPYLGWKDSIRHNLSSCRSFVKRPNNSKGGSLWSFLPETVESDRLLRQNTYVARTSLDNGLRFVRDLRQRIDFAAGNLTEEACDFLQKVNYQTGLEGILFEDALAAESEDAETRERKTSTTSLTAIFETISNRST</sequence>
<dbReference type="AlphaFoldDB" id="Q676D6"/>
<dbReference type="Pfam" id="PF00250">
    <property type="entry name" value="Forkhead"/>
    <property type="match status" value="2"/>
</dbReference>
<name>Q676D6_OIKDI</name>
<dbReference type="Gene3D" id="1.10.10.10">
    <property type="entry name" value="Winged helix-like DNA-binding domain superfamily/Winged helix DNA-binding domain"/>
    <property type="match status" value="2"/>
</dbReference>
<reference evidence="10" key="2">
    <citation type="journal article" date="2005" name="Curr. Biol.">
        <title>Remodelling of the homeobox gene complement in the tunicate Oikopleura dioica.</title>
        <authorList>
            <person name="Edvardsen R.B."/>
            <person name="Seo H.C."/>
            <person name="Jensen M.F."/>
            <person name="Mialon A."/>
            <person name="Mikhaleva J."/>
            <person name="Bjordal M."/>
            <person name="Cartry J."/>
            <person name="Reinhardt R."/>
            <person name="Weissenbach J."/>
            <person name="Wincker P."/>
            <person name="Chourrout D."/>
        </authorList>
    </citation>
    <scope>NUCLEOTIDE SEQUENCE</scope>
</reference>
<evidence type="ECO:0000256" key="3">
    <source>
        <dbReference type="ARBA" id="ARBA00023125"/>
    </source>
</evidence>
<reference evidence="10" key="1">
    <citation type="journal article" date="2004" name="Nature">
        <title>Hox cluster disintegration with persistent anteroposterior order of expression in Oikopleura dioica.</title>
        <authorList>
            <person name="Seo H.C."/>
            <person name="Edvardsen R.B."/>
            <person name="Maeland A.D."/>
            <person name="Bjordal M."/>
            <person name="Jensen M.F."/>
            <person name="Hansen A."/>
            <person name="Flaat M."/>
            <person name="Weissenbach J."/>
            <person name="Lehrach H."/>
            <person name="Wincker P."/>
            <person name="Reinhardt R."/>
            <person name="Chourrout D."/>
        </authorList>
    </citation>
    <scope>NUCLEOTIDE SEQUENCE</scope>
</reference>
<dbReference type="GO" id="GO:0043565">
    <property type="term" value="F:sequence-specific DNA binding"/>
    <property type="evidence" value="ECO:0007669"/>
    <property type="project" value="InterPro"/>
</dbReference>
<keyword evidence="2" id="KW-0805">Transcription regulation</keyword>
<evidence type="ECO:0000256" key="6">
    <source>
        <dbReference type="ARBA" id="ARBA00023242"/>
    </source>
</evidence>
<dbReference type="GO" id="GO:0005667">
    <property type="term" value="C:transcription regulator complex"/>
    <property type="evidence" value="ECO:0007669"/>
    <property type="project" value="UniProtKB-ARBA"/>
</dbReference>
<dbReference type="PROSITE" id="PS00657">
    <property type="entry name" value="FORK_HEAD_1"/>
    <property type="match status" value="1"/>
</dbReference>
<comment type="subcellular location">
    <subcellularLocation>
        <location evidence="1 7">Nucleus</location>
    </subcellularLocation>
</comment>
<evidence type="ECO:0000256" key="1">
    <source>
        <dbReference type="ARBA" id="ARBA00004123"/>
    </source>
</evidence>
<organism evidence="10">
    <name type="scientific">Oikopleura dioica</name>
    <name type="common">Tunicate</name>
    <dbReference type="NCBI Taxonomy" id="34765"/>
    <lineage>
        <taxon>Eukaryota</taxon>
        <taxon>Metazoa</taxon>
        <taxon>Chordata</taxon>
        <taxon>Tunicata</taxon>
        <taxon>Appendicularia</taxon>
        <taxon>Copelata</taxon>
        <taxon>Oikopleuridae</taxon>
        <taxon>Oikopleura</taxon>
    </lineage>
</organism>
<feature type="DNA-binding region" description="Fork-head" evidence="7">
    <location>
        <begin position="14"/>
        <end position="107"/>
    </location>
</feature>
<feature type="DNA-binding region" description="Fork-head" evidence="7">
    <location>
        <begin position="491"/>
        <end position="579"/>
    </location>
</feature>
<dbReference type="InterPro" id="IPR001766">
    <property type="entry name" value="Fork_head_dom"/>
</dbReference>
<feature type="compositionally biased region" description="Pro residues" evidence="8">
    <location>
        <begin position="466"/>
        <end position="476"/>
    </location>
</feature>
<evidence type="ECO:0000256" key="5">
    <source>
        <dbReference type="ARBA" id="ARBA00023163"/>
    </source>
</evidence>
<dbReference type="SUPFAM" id="SSF46785">
    <property type="entry name" value="Winged helix' DNA-binding domain"/>
    <property type="match status" value="2"/>
</dbReference>
<dbReference type="PROSITE" id="PS50039">
    <property type="entry name" value="FORK_HEAD_3"/>
    <property type="match status" value="2"/>
</dbReference>
<dbReference type="InterPro" id="IPR036390">
    <property type="entry name" value="WH_DNA-bd_sf"/>
</dbReference>
<dbReference type="InterPro" id="IPR036388">
    <property type="entry name" value="WH-like_DNA-bd_sf"/>
</dbReference>